<reference evidence="1" key="1">
    <citation type="submission" date="2021-06" db="EMBL/GenBank/DDBJ databases">
        <authorList>
            <person name="Kallberg Y."/>
            <person name="Tangrot J."/>
            <person name="Rosling A."/>
        </authorList>
    </citation>
    <scope>NUCLEOTIDE SEQUENCE</scope>
    <source>
        <strain evidence="1">AZ414A</strain>
    </source>
</reference>
<name>A0A9N8YJQ3_9GLOM</name>
<dbReference type="OrthoDB" id="10456991at2759"/>
<sequence length="132" mass="15132">MTSQIRHENNYVTRTKKRNYKISLENFHEIPEYVLKSEGIKEETENEHLAQLKKLENDKAREESELGIGHVVKLWLLPTRQRIENEEMGKIVKGGPAANVQSTVSKLGNVEREEEALKAEQASGFVETELSE</sequence>
<keyword evidence="2" id="KW-1185">Reference proteome</keyword>
<dbReference type="EMBL" id="CAJVPK010000010">
    <property type="protein sequence ID" value="CAG8433033.1"/>
    <property type="molecule type" value="Genomic_DNA"/>
</dbReference>
<protein>
    <submittedName>
        <fullName evidence="1">8583_t:CDS:1</fullName>
    </submittedName>
</protein>
<proteinExistence type="predicted"/>
<dbReference type="Proteomes" id="UP000789706">
    <property type="component" value="Unassembled WGS sequence"/>
</dbReference>
<dbReference type="AlphaFoldDB" id="A0A9N8YJQ3"/>
<evidence type="ECO:0000313" key="1">
    <source>
        <dbReference type="EMBL" id="CAG8433033.1"/>
    </source>
</evidence>
<comment type="caution">
    <text evidence="1">The sequence shown here is derived from an EMBL/GenBank/DDBJ whole genome shotgun (WGS) entry which is preliminary data.</text>
</comment>
<organism evidence="1 2">
    <name type="scientific">Diversispora eburnea</name>
    <dbReference type="NCBI Taxonomy" id="1213867"/>
    <lineage>
        <taxon>Eukaryota</taxon>
        <taxon>Fungi</taxon>
        <taxon>Fungi incertae sedis</taxon>
        <taxon>Mucoromycota</taxon>
        <taxon>Glomeromycotina</taxon>
        <taxon>Glomeromycetes</taxon>
        <taxon>Diversisporales</taxon>
        <taxon>Diversisporaceae</taxon>
        <taxon>Diversispora</taxon>
    </lineage>
</organism>
<gene>
    <name evidence="1" type="ORF">DEBURN_LOCUS311</name>
</gene>
<evidence type="ECO:0000313" key="2">
    <source>
        <dbReference type="Proteomes" id="UP000789706"/>
    </source>
</evidence>
<accession>A0A9N8YJQ3</accession>